<gene>
    <name evidence="3" type="ORF">F2P81_003110</name>
    <name evidence="2" type="ORF">SMAX5B_008993</name>
</gene>
<dbReference type="Proteomes" id="UP000246464">
    <property type="component" value="Chromosome 17"/>
</dbReference>
<name>A0A2U9CI17_SCOMX</name>
<dbReference type="AlphaFoldDB" id="A0A2U9CI17"/>
<reference evidence="2 4" key="1">
    <citation type="submission" date="2017-12" db="EMBL/GenBank/DDBJ databases">
        <title>Integrating genomic resources of turbot (Scophthalmus maximus) in depth evaluation of genetic and physical mapping variation across individuals.</title>
        <authorList>
            <person name="Martinez P."/>
        </authorList>
    </citation>
    <scope>NUCLEOTIDE SEQUENCE [LARGE SCALE GENOMIC DNA]</scope>
</reference>
<evidence type="ECO:0000313" key="5">
    <source>
        <dbReference type="Proteomes" id="UP000438429"/>
    </source>
</evidence>
<feature type="region of interest" description="Disordered" evidence="1">
    <location>
        <begin position="45"/>
        <end position="65"/>
    </location>
</feature>
<proteinExistence type="predicted"/>
<keyword evidence="4" id="KW-1185">Reference proteome</keyword>
<sequence>MFCLCRTPRERKSKLSPCSNLRVTLIGDPTATDAFLLICRLQKGQRGSRYRSPSGPPFNESLSSHGAKEPYTQWRRLRCTCDILGNKLMLRLPAPEEEAEVEDSITYSVLTSVLAADE</sequence>
<dbReference type="Proteomes" id="UP000438429">
    <property type="component" value="Unassembled WGS sequence"/>
</dbReference>
<evidence type="ECO:0000313" key="2">
    <source>
        <dbReference type="EMBL" id="AWP16137.1"/>
    </source>
</evidence>
<evidence type="ECO:0000256" key="1">
    <source>
        <dbReference type="SAM" id="MobiDB-lite"/>
    </source>
</evidence>
<dbReference type="EMBL" id="CP026259">
    <property type="protein sequence ID" value="AWP16137.1"/>
    <property type="molecule type" value="Genomic_DNA"/>
</dbReference>
<accession>A0A2U9CI17</accession>
<dbReference type="EMBL" id="VEVO01000003">
    <property type="protein sequence ID" value="KAF0043952.1"/>
    <property type="molecule type" value="Genomic_DNA"/>
</dbReference>
<protein>
    <submittedName>
        <fullName evidence="2">Uncharacterized protein</fullName>
    </submittedName>
</protein>
<organism evidence="2 4">
    <name type="scientific">Scophthalmus maximus</name>
    <name type="common">Turbot</name>
    <name type="synonym">Psetta maxima</name>
    <dbReference type="NCBI Taxonomy" id="52904"/>
    <lineage>
        <taxon>Eukaryota</taxon>
        <taxon>Metazoa</taxon>
        <taxon>Chordata</taxon>
        <taxon>Craniata</taxon>
        <taxon>Vertebrata</taxon>
        <taxon>Euteleostomi</taxon>
        <taxon>Actinopterygii</taxon>
        <taxon>Neopterygii</taxon>
        <taxon>Teleostei</taxon>
        <taxon>Neoteleostei</taxon>
        <taxon>Acanthomorphata</taxon>
        <taxon>Carangaria</taxon>
        <taxon>Pleuronectiformes</taxon>
        <taxon>Pleuronectoidei</taxon>
        <taxon>Scophthalmidae</taxon>
        <taxon>Scophthalmus</taxon>
    </lineage>
</organism>
<evidence type="ECO:0000313" key="4">
    <source>
        <dbReference type="Proteomes" id="UP000246464"/>
    </source>
</evidence>
<reference evidence="3 5" key="2">
    <citation type="submission" date="2019-06" db="EMBL/GenBank/DDBJ databases">
        <title>Draft genomes of female and male turbot (Scophthalmus maximus).</title>
        <authorList>
            <person name="Xu H."/>
            <person name="Xu X.-W."/>
            <person name="Shao C."/>
            <person name="Chen S."/>
        </authorList>
    </citation>
    <scope>NUCLEOTIDE SEQUENCE [LARGE SCALE GENOMIC DNA]</scope>
    <source>
        <strain evidence="3">Ysfricsl-2016a</strain>
        <tissue evidence="3">Blood</tissue>
    </source>
</reference>
<evidence type="ECO:0000313" key="3">
    <source>
        <dbReference type="EMBL" id="KAF0043952.1"/>
    </source>
</evidence>